<sequence>MIEGGLRALDLEALRSFVTIVRMGSLAAAAQQRHRTVSALSMQIKRLETSLGTQLLVRSARGVTTTAAGETLLGEARELLRQHDGLVARITGRGLSGQVRFGIPEDYAPQIVGRLLPDFMAQHPDVILEAVTATSGELVRRLERGDLSLIVALDRPHPLAGGIPLWRTQPVWAGARDITLTREQSLPLALHPVNCPYRHLGLEALETAGRAWHAVFTSTSIHAVETAVASGLAVSILERERITPAMRTLGEPDGLPMLQGCEAQLHYGRHVPAQSWPAVEALGSLLIRQLGQSG</sequence>
<dbReference type="RefSeq" id="WP_019017455.1">
    <property type="nucleotide sequence ID" value="NZ_BMXD01000003.1"/>
</dbReference>
<keyword evidence="7" id="KW-1185">Reference proteome</keyword>
<dbReference type="Proteomes" id="UP001595640">
    <property type="component" value="Unassembled WGS sequence"/>
</dbReference>
<keyword evidence="3" id="KW-0238">DNA-binding</keyword>
<dbReference type="InterPro" id="IPR050176">
    <property type="entry name" value="LTTR"/>
</dbReference>
<dbReference type="InterPro" id="IPR000847">
    <property type="entry name" value="LysR_HTH_N"/>
</dbReference>
<feature type="domain" description="HTH lysR-type" evidence="5">
    <location>
        <begin position="9"/>
        <end position="66"/>
    </location>
</feature>
<dbReference type="PANTHER" id="PTHR30579:SF7">
    <property type="entry name" value="HTH-TYPE TRANSCRIPTIONAL REGULATOR LRHA-RELATED"/>
    <property type="match status" value="1"/>
</dbReference>
<evidence type="ECO:0000256" key="3">
    <source>
        <dbReference type="ARBA" id="ARBA00023125"/>
    </source>
</evidence>
<keyword evidence="4" id="KW-0804">Transcription</keyword>
<dbReference type="SUPFAM" id="SSF46785">
    <property type="entry name" value="Winged helix' DNA-binding domain"/>
    <property type="match status" value="1"/>
</dbReference>
<evidence type="ECO:0000313" key="7">
    <source>
        <dbReference type="Proteomes" id="UP001595640"/>
    </source>
</evidence>
<evidence type="ECO:0000256" key="1">
    <source>
        <dbReference type="ARBA" id="ARBA00009437"/>
    </source>
</evidence>
<reference evidence="7" key="1">
    <citation type="journal article" date="2019" name="Int. J. Syst. Evol. Microbiol.">
        <title>The Global Catalogue of Microorganisms (GCM) 10K type strain sequencing project: providing services to taxonomists for standard genome sequencing and annotation.</title>
        <authorList>
            <consortium name="The Broad Institute Genomics Platform"/>
            <consortium name="The Broad Institute Genome Sequencing Center for Infectious Disease"/>
            <person name="Wu L."/>
            <person name="Ma J."/>
        </authorList>
    </citation>
    <scope>NUCLEOTIDE SEQUENCE [LARGE SCALE GENOMIC DNA]</scope>
    <source>
        <strain evidence="7">KCTC 12847</strain>
    </source>
</reference>
<dbReference type="Gene3D" id="3.40.190.10">
    <property type="entry name" value="Periplasmic binding protein-like II"/>
    <property type="match status" value="2"/>
</dbReference>
<evidence type="ECO:0000259" key="5">
    <source>
        <dbReference type="PROSITE" id="PS50931"/>
    </source>
</evidence>
<dbReference type="InterPro" id="IPR005119">
    <property type="entry name" value="LysR_subst-bd"/>
</dbReference>
<evidence type="ECO:0000256" key="4">
    <source>
        <dbReference type="ARBA" id="ARBA00023163"/>
    </source>
</evidence>
<dbReference type="SUPFAM" id="SSF53850">
    <property type="entry name" value="Periplasmic binding protein-like II"/>
    <property type="match status" value="1"/>
</dbReference>
<dbReference type="EMBL" id="JBHRUH010000012">
    <property type="protein sequence ID" value="MFC3292003.1"/>
    <property type="molecule type" value="Genomic_DNA"/>
</dbReference>
<name>A0ABV7LZE8_9GAMM</name>
<evidence type="ECO:0000256" key="2">
    <source>
        <dbReference type="ARBA" id="ARBA00023015"/>
    </source>
</evidence>
<organism evidence="6 7">
    <name type="scientific">Modicisalibacter luteus</name>
    <dbReference type="NCBI Taxonomy" id="453962"/>
    <lineage>
        <taxon>Bacteria</taxon>
        <taxon>Pseudomonadati</taxon>
        <taxon>Pseudomonadota</taxon>
        <taxon>Gammaproteobacteria</taxon>
        <taxon>Oceanospirillales</taxon>
        <taxon>Halomonadaceae</taxon>
        <taxon>Modicisalibacter</taxon>
    </lineage>
</organism>
<comment type="similarity">
    <text evidence="1">Belongs to the LysR transcriptional regulatory family.</text>
</comment>
<dbReference type="PANTHER" id="PTHR30579">
    <property type="entry name" value="TRANSCRIPTIONAL REGULATOR"/>
    <property type="match status" value="1"/>
</dbReference>
<dbReference type="Pfam" id="PF03466">
    <property type="entry name" value="LysR_substrate"/>
    <property type="match status" value="1"/>
</dbReference>
<evidence type="ECO:0000313" key="6">
    <source>
        <dbReference type="EMBL" id="MFC3292003.1"/>
    </source>
</evidence>
<dbReference type="Pfam" id="PF00126">
    <property type="entry name" value="HTH_1"/>
    <property type="match status" value="1"/>
</dbReference>
<accession>A0ABV7LZE8</accession>
<gene>
    <name evidence="6" type="ORF">ACFOEI_07955</name>
</gene>
<dbReference type="InterPro" id="IPR036388">
    <property type="entry name" value="WH-like_DNA-bd_sf"/>
</dbReference>
<dbReference type="Gene3D" id="1.10.10.10">
    <property type="entry name" value="Winged helix-like DNA-binding domain superfamily/Winged helix DNA-binding domain"/>
    <property type="match status" value="1"/>
</dbReference>
<protein>
    <submittedName>
        <fullName evidence="6">LysR substrate-binding domain-containing protein</fullName>
    </submittedName>
</protein>
<dbReference type="InterPro" id="IPR036390">
    <property type="entry name" value="WH_DNA-bd_sf"/>
</dbReference>
<dbReference type="PROSITE" id="PS50931">
    <property type="entry name" value="HTH_LYSR"/>
    <property type="match status" value="1"/>
</dbReference>
<proteinExistence type="inferred from homology"/>
<comment type="caution">
    <text evidence="6">The sequence shown here is derived from an EMBL/GenBank/DDBJ whole genome shotgun (WGS) entry which is preliminary data.</text>
</comment>
<keyword evidence="2" id="KW-0805">Transcription regulation</keyword>